<name>A0A9W6LDL3_9BACT</name>
<feature type="signal peptide" evidence="2">
    <location>
        <begin position="1"/>
        <end position="24"/>
    </location>
</feature>
<accession>A0A9W6LDL3</accession>
<gene>
    <name evidence="3" type="ORF">GHYDROH2_25910</name>
</gene>
<feature type="chain" id="PRO_5040821195" evidence="2">
    <location>
        <begin position="25"/>
        <end position="684"/>
    </location>
</feature>
<evidence type="ECO:0000313" key="4">
    <source>
        <dbReference type="Proteomes" id="UP001144352"/>
    </source>
</evidence>
<keyword evidence="2" id="KW-0732">Signal</keyword>
<evidence type="ECO:0000256" key="2">
    <source>
        <dbReference type="SAM" id="SignalP"/>
    </source>
</evidence>
<protein>
    <submittedName>
        <fullName evidence="3">Outer membrane channel lipoprotein</fullName>
    </submittedName>
</protein>
<dbReference type="AlphaFoldDB" id="A0A9W6LDL3"/>
<organism evidence="3 4">
    <name type="scientific">Geobacter hydrogenophilus</name>
    <dbReference type="NCBI Taxonomy" id="40983"/>
    <lineage>
        <taxon>Bacteria</taxon>
        <taxon>Pseudomonadati</taxon>
        <taxon>Thermodesulfobacteriota</taxon>
        <taxon>Desulfuromonadia</taxon>
        <taxon>Geobacterales</taxon>
        <taxon>Geobacteraceae</taxon>
        <taxon>Geobacter</taxon>
    </lineage>
</organism>
<keyword evidence="3" id="KW-0449">Lipoprotein</keyword>
<comment type="caution">
    <text evidence="3">The sequence shown here is derived from an EMBL/GenBank/DDBJ whole genome shotgun (WGS) entry which is preliminary data.</text>
</comment>
<dbReference type="Proteomes" id="UP001144352">
    <property type="component" value="Unassembled WGS sequence"/>
</dbReference>
<evidence type="ECO:0000256" key="1">
    <source>
        <dbReference type="SAM" id="MobiDB-lite"/>
    </source>
</evidence>
<dbReference type="EMBL" id="BSDS01000002">
    <property type="protein sequence ID" value="GLI39090.1"/>
    <property type="molecule type" value="Genomic_DNA"/>
</dbReference>
<dbReference type="SUPFAM" id="SSF56935">
    <property type="entry name" value="Porins"/>
    <property type="match status" value="1"/>
</dbReference>
<feature type="region of interest" description="Disordered" evidence="1">
    <location>
        <begin position="29"/>
        <end position="60"/>
    </location>
</feature>
<proteinExistence type="predicted"/>
<keyword evidence="4" id="KW-1185">Reference proteome</keyword>
<reference evidence="3" key="1">
    <citation type="submission" date="2022-12" db="EMBL/GenBank/DDBJ databases">
        <title>Reference genome sequencing for broad-spectrum identification of bacterial and archaeal isolates by mass spectrometry.</title>
        <authorList>
            <person name="Sekiguchi Y."/>
            <person name="Tourlousse D.M."/>
        </authorList>
    </citation>
    <scope>NUCLEOTIDE SEQUENCE</scope>
    <source>
        <strain evidence="3">H2</strain>
    </source>
</reference>
<sequence>MIRRGYIARFVMMVVCLWTATAVAAGSDEAVSDSGTTGQPPAVEGVTEEQAFEEPPEQPLQEMEVETHRIVEASVGYRFVGTRDSGVRAAEYDYLHSSFAGGARLAHLGKDLKLDVDGAFLNTKDYSVNLMADYGGYYRLTARTESLYHNLDHLTGNVIFTDLNPSDHYGLSTRQDTIQFRYKLHDYPIHLNLSHWLIDRQGSQQLRYADFDFTDYYFGLKQSQLYSRSRNVNQLSHEGTAGFDAHLGPINVVYSFLFREFDNGESISNHEYKALIPGPTEHNEDPESRYYSHTVKLYTSPAGGITGAASYTYGRRENLSSLTSVVGADNVKDTIQNAAGDFTYSPCAWFTAAIKYRHLTIDRDTPSTLFIPSLSTPTVTLRQGIDTRKDTISANLTIRPNMLMSVNGEYQGAFQHRSNTGTTDPNTMWNLPEDSDTHKGTLTVLFRPFKGLRLRGLYEYTTTNNPLYDSDPEQKHEGRLLATYTNSSRWGASANYRIAREWNDRISRTTHPELPDSPEPYVLPRDRNFVHASLGFWVSPIDRFTVSGNFGYLRTRAEQAVLFATVFNGKNAATEYVSQGEIYSVNAAYHASEKLDLSLAYQLVHSRSTFKPGNTTSDGTPTDGISELSRIKTLEHSLSARADYRLMKHFGCSLDYTYRAYDNRLSSEGDGAVHAVTALLKTSW</sequence>
<evidence type="ECO:0000313" key="3">
    <source>
        <dbReference type="EMBL" id="GLI39090.1"/>
    </source>
</evidence>
<dbReference type="RefSeq" id="WP_214185288.1">
    <property type="nucleotide sequence ID" value="NZ_BSDS01000002.1"/>
</dbReference>
<feature type="compositionally biased region" description="Acidic residues" evidence="1">
    <location>
        <begin position="46"/>
        <end position="56"/>
    </location>
</feature>